<keyword evidence="3 7" id="KW-0812">Transmembrane</keyword>
<feature type="transmembrane region" description="Helical" evidence="7">
    <location>
        <begin position="263"/>
        <end position="288"/>
    </location>
</feature>
<dbReference type="Pfam" id="PF12704">
    <property type="entry name" value="MacB_PCD"/>
    <property type="match status" value="1"/>
</dbReference>
<reference evidence="10" key="1">
    <citation type="journal article" date="2014" name="Int. J. Syst. Evol. Microbiol.">
        <title>Complete genome sequence of Corynebacterium casei LMG S-19264T (=DSM 44701T), isolated from a smear-ripened cheese.</title>
        <authorList>
            <consortium name="US DOE Joint Genome Institute (JGI-PGF)"/>
            <person name="Walter F."/>
            <person name="Albersmeier A."/>
            <person name="Kalinowski J."/>
            <person name="Ruckert C."/>
        </authorList>
    </citation>
    <scope>NUCLEOTIDE SEQUENCE</scope>
    <source>
        <strain evidence="10">CGMCC 1.15371</strain>
    </source>
</reference>
<keyword evidence="2" id="KW-1003">Cell membrane</keyword>
<comment type="similarity">
    <text evidence="6">Belongs to the ABC-4 integral membrane protein family.</text>
</comment>
<dbReference type="AlphaFoldDB" id="A0A8J2YGA9"/>
<dbReference type="GO" id="GO:0022857">
    <property type="term" value="F:transmembrane transporter activity"/>
    <property type="evidence" value="ECO:0007669"/>
    <property type="project" value="TreeGrafter"/>
</dbReference>
<evidence type="ECO:0000313" key="10">
    <source>
        <dbReference type="EMBL" id="GGE33857.1"/>
    </source>
</evidence>
<feature type="transmembrane region" description="Helical" evidence="7">
    <location>
        <begin position="308"/>
        <end position="334"/>
    </location>
</feature>
<keyword evidence="4 7" id="KW-1133">Transmembrane helix</keyword>
<accession>A0A8J2YGA9</accession>
<feature type="transmembrane region" description="Helical" evidence="7">
    <location>
        <begin position="346"/>
        <end position="370"/>
    </location>
</feature>
<evidence type="ECO:0000256" key="5">
    <source>
        <dbReference type="ARBA" id="ARBA00023136"/>
    </source>
</evidence>
<feature type="domain" description="MacB-like periplasmic core" evidence="9">
    <location>
        <begin position="22"/>
        <end position="228"/>
    </location>
</feature>
<comment type="caution">
    <text evidence="10">The sequence shown here is derived from an EMBL/GenBank/DDBJ whole genome shotgun (WGS) entry which is preliminary data.</text>
</comment>
<evidence type="ECO:0000256" key="3">
    <source>
        <dbReference type="ARBA" id="ARBA00022692"/>
    </source>
</evidence>
<dbReference type="PANTHER" id="PTHR30572">
    <property type="entry name" value="MEMBRANE COMPONENT OF TRANSPORTER-RELATED"/>
    <property type="match status" value="1"/>
</dbReference>
<evidence type="ECO:0000259" key="9">
    <source>
        <dbReference type="Pfam" id="PF12704"/>
    </source>
</evidence>
<protein>
    <submittedName>
        <fullName evidence="10">Permease</fullName>
    </submittedName>
</protein>
<evidence type="ECO:0000259" key="8">
    <source>
        <dbReference type="Pfam" id="PF02687"/>
    </source>
</evidence>
<dbReference type="InterPro" id="IPR050250">
    <property type="entry name" value="Macrolide_Exporter_MacB"/>
</dbReference>
<keyword evidence="11" id="KW-1185">Reference proteome</keyword>
<comment type="subcellular location">
    <subcellularLocation>
        <location evidence="1">Cell membrane</location>
        <topology evidence="1">Multi-pass membrane protein</topology>
    </subcellularLocation>
</comment>
<dbReference type="Proteomes" id="UP000628775">
    <property type="component" value="Unassembled WGS sequence"/>
</dbReference>
<dbReference type="RefSeq" id="WP_188690214.1">
    <property type="nucleotide sequence ID" value="NZ_BMIR01000003.1"/>
</dbReference>
<evidence type="ECO:0000256" key="2">
    <source>
        <dbReference type="ARBA" id="ARBA00022475"/>
    </source>
</evidence>
<name>A0A8J2YGA9_9BACL</name>
<dbReference type="Pfam" id="PF02687">
    <property type="entry name" value="FtsX"/>
    <property type="match status" value="1"/>
</dbReference>
<evidence type="ECO:0000256" key="6">
    <source>
        <dbReference type="ARBA" id="ARBA00038076"/>
    </source>
</evidence>
<evidence type="ECO:0000256" key="1">
    <source>
        <dbReference type="ARBA" id="ARBA00004651"/>
    </source>
</evidence>
<dbReference type="InterPro" id="IPR003838">
    <property type="entry name" value="ABC3_permease_C"/>
</dbReference>
<keyword evidence="5 7" id="KW-0472">Membrane</keyword>
<proteinExistence type="inferred from homology"/>
<gene>
    <name evidence="10" type="ORF">GCM10011391_10690</name>
</gene>
<dbReference type="InterPro" id="IPR025857">
    <property type="entry name" value="MacB_PCD"/>
</dbReference>
<reference evidence="10" key="2">
    <citation type="submission" date="2020-09" db="EMBL/GenBank/DDBJ databases">
        <authorList>
            <person name="Sun Q."/>
            <person name="Zhou Y."/>
        </authorList>
    </citation>
    <scope>NUCLEOTIDE SEQUENCE</scope>
    <source>
        <strain evidence="10">CGMCC 1.15371</strain>
    </source>
</reference>
<dbReference type="EMBL" id="BMIR01000003">
    <property type="protein sequence ID" value="GGE33857.1"/>
    <property type="molecule type" value="Genomic_DNA"/>
</dbReference>
<sequence length="387" mass="41435">MSLFTSIKLAMRNIKGNKLRALLTMLGIIIGVSSVIALVSIGQGSSKSVTDSINSLGTHLLTVNISNTDVPFTMDDVDKINKIDAVKNVSPVLSGRVTLKNGETTTDVALTGSNAAYKSVRNLSVSNGRFITDIDMDYRQKVIVLGSETAQTLFGMENPVGQKLLVNGDSYKVVGVLTEKGGSMGENTDDTVIIPFSTAQRLLGTTHIQQFYAQAKNEASLNIAMMMIERNLYQTFGDSDSYTVANQQDVMDTMSSVNDTMTMLLAGIASISLLVGGIGIMNIMFVSVTERTKEIGIRKSIGARRKDILLQFLIEAVVLSALGGLIGVGIGLIATKIYAVATGSDVVYSVAMMLFAFLFSLVVGIIFGVFPANKASKLNPIQALRFE</sequence>
<feature type="domain" description="ABC3 transporter permease C-terminal" evidence="8">
    <location>
        <begin position="268"/>
        <end position="380"/>
    </location>
</feature>
<dbReference type="PANTHER" id="PTHR30572:SF4">
    <property type="entry name" value="ABC TRANSPORTER PERMEASE YTRF"/>
    <property type="match status" value="1"/>
</dbReference>
<organism evidence="10 11">
    <name type="scientific">Pullulanibacillus camelliae</name>
    <dbReference type="NCBI Taxonomy" id="1707096"/>
    <lineage>
        <taxon>Bacteria</taxon>
        <taxon>Bacillati</taxon>
        <taxon>Bacillota</taxon>
        <taxon>Bacilli</taxon>
        <taxon>Bacillales</taxon>
        <taxon>Sporolactobacillaceae</taxon>
        <taxon>Pullulanibacillus</taxon>
    </lineage>
</organism>
<evidence type="ECO:0000256" key="7">
    <source>
        <dbReference type="SAM" id="Phobius"/>
    </source>
</evidence>
<dbReference type="GO" id="GO:0005886">
    <property type="term" value="C:plasma membrane"/>
    <property type="evidence" value="ECO:0007669"/>
    <property type="project" value="UniProtKB-SubCell"/>
</dbReference>
<feature type="transmembrane region" description="Helical" evidence="7">
    <location>
        <begin position="21"/>
        <end position="42"/>
    </location>
</feature>
<evidence type="ECO:0000313" key="11">
    <source>
        <dbReference type="Proteomes" id="UP000628775"/>
    </source>
</evidence>
<evidence type="ECO:0000256" key="4">
    <source>
        <dbReference type="ARBA" id="ARBA00022989"/>
    </source>
</evidence>